<dbReference type="InterPro" id="IPR028427">
    <property type="entry name" value="Met_Sox_Rdtase_MsrB"/>
</dbReference>
<dbReference type="GO" id="GO:0030091">
    <property type="term" value="P:protein repair"/>
    <property type="evidence" value="ECO:0007669"/>
    <property type="project" value="InterPro"/>
</dbReference>
<dbReference type="GO" id="GO:0005737">
    <property type="term" value="C:cytoplasm"/>
    <property type="evidence" value="ECO:0007669"/>
    <property type="project" value="TreeGrafter"/>
</dbReference>
<feature type="chain" id="PRO_5044258704" description="peptide-methionine (R)-S-oxide reductase" evidence="5">
    <location>
        <begin position="22"/>
        <end position="177"/>
    </location>
</feature>
<evidence type="ECO:0000256" key="5">
    <source>
        <dbReference type="SAM" id="SignalP"/>
    </source>
</evidence>
<evidence type="ECO:0000256" key="2">
    <source>
        <dbReference type="ARBA" id="ARBA00012499"/>
    </source>
</evidence>
<organism evidence="7 8">
    <name type="scientific">Microbulbifer thermotolerans</name>
    <dbReference type="NCBI Taxonomy" id="252514"/>
    <lineage>
        <taxon>Bacteria</taxon>
        <taxon>Pseudomonadati</taxon>
        <taxon>Pseudomonadota</taxon>
        <taxon>Gammaproteobacteria</taxon>
        <taxon>Cellvibrionales</taxon>
        <taxon>Microbulbiferaceae</taxon>
        <taxon>Microbulbifer</taxon>
    </lineage>
</organism>
<dbReference type="NCBIfam" id="TIGR00357">
    <property type="entry name" value="peptide-methionine (R)-S-oxide reductase MsrB"/>
    <property type="match status" value="1"/>
</dbReference>
<dbReference type="EMBL" id="JAPHQB010000003">
    <property type="protein sequence ID" value="MCX2800693.1"/>
    <property type="molecule type" value="Genomic_DNA"/>
</dbReference>
<dbReference type="InterPro" id="IPR011057">
    <property type="entry name" value="Mss4-like_sf"/>
</dbReference>
<evidence type="ECO:0000256" key="3">
    <source>
        <dbReference type="ARBA" id="ARBA00023002"/>
    </source>
</evidence>
<keyword evidence="5" id="KW-0732">Signal</keyword>
<evidence type="ECO:0000313" key="8">
    <source>
        <dbReference type="Proteomes" id="UP001209730"/>
    </source>
</evidence>
<evidence type="ECO:0000256" key="1">
    <source>
        <dbReference type="ARBA" id="ARBA00007174"/>
    </source>
</evidence>
<feature type="domain" description="MsrB" evidence="6">
    <location>
        <begin position="51"/>
        <end position="172"/>
    </location>
</feature>
<gene>
    <name evidence="7" type="primary">msrB</name>
    <name evidence="7" type="ORF">OQJ68_02720</name>
</gene>
<evidence type="ECO:0000256" key="4">
    <source>
        <dbReference type="ARBA" id="ARBA00048488"/>
    </source>
</evidence>
<evidence type="ECO:0000313" key="7">
    <source>
        <dbReference type="EMBL" id="MCX2800693.1"/>
    </source>
</evidence>
<proteinExistence type="inferred from homology"/>
<name>A0AB35HUE1_MICTH</name>
<comment type="catalytic activity">
    <reaction evidence="4">
        <text>L-methionyl-[protein] + [thioredoxin]-disulfide + H2O = L-methionyl-(R)-S-oxide-[protein] + [thioredoxin]-dithiol</text>
        <dbReference type="Rhea" id="RHEA:24164"/>
        <dbReference type="Rhea" id="RHEA-COMP:10698"/>
        <dbReference type="Rhea" id="RHEA-COMP:10700"/>
        <dbReference type="Rhea" id="RHEA-COMP:12313"/>
        <dbReference type="Rhea" id="RHEA-COMP:12314"/>
        <dbReference type="ChEBI" id="CHEBI:15377"/>
        <dbReference type="ChEBI" id="CHEBI:16044"/>
        <dbReference type="ChEBI" id="CHEBI:29950"/>
        <dbReference type="ChEBI" id="CHEBI:45764"/>
        <dbReference type="ChEBI" id="CHEBI:50058"/>
        <dbReference type="EC" id="1.8.4.12"/>
    </reaction>
</comment>
<dbReference type="GO" id="GO:0006979">
    <property type="term" value="P:response to oxidative stress"/>
    <property type="evidence" value="ECO:0007669"/>
    <property type="project" value="InterPro"/>
</dbReference>
<dbReference type="PANTHER" id="PTHR10173:SF52">
    <property type="entry name" value="METHIONINE-R-SULFOXIDE REDUCTASE B1"/>
    <property type="match status" value="1"/>
</dbReference>
<protein>
    <recommendedName>
        <fullName evidence="2">peptide-methionine (R)-S-oxide reductase</fullName>
        <ecNumber evidence="2">1.8.4.12</ecNumber>
    </recommendedName>
</protein>
<dbReference type="Gene3D" id="2.170.150.20">
    <property type="entry name" value="Peptide methionine sulfoxide reductase"/>
    <property type="match status" value="1"/>
</dbReference>
<reference evidence="7" key="1">
    <citation type="submission" date="2022-11" db="EMBL/GenBank/DDBJ databases">
        <title>Chitin-degrading and fungicidal potential of chitinolytic bacterial strains from marine environment of the Pacific Ocean regions.</title>
        <authorList>
            <person name="Pentekhina I."/>
            <person name="Nedashkovskaya O."/>
            <person name="Seitkalieva A."/>
            <person name="Podvolotskaya A."/>
            <person name="Tekutyeva L."/>
            <person name="Balabanova L."/>
        </authorList>
    </citation>
    <scope>NUCLEOTIDE SEQUENCE</scope>
    <source>
        <strain evidence="7">KMM 6838</strain>
    </source>
</reference>
<feature type="signal peptide" evidence="5">
    <location>
        <begin position="1"/>
        <end position="21"/>
    </location>
</feature>
<comment type="similarity">
    <text evidence="1">Belongs to the MsrB Met sulfoxide reductase family.</text>
</comment>
<dbReference type="Pfam" id="PF01641">
    <property type="entry name" value="SelR"/>
    <property type="match status" value="1"/>
</dbReference>
<keyword evidence="3 7" id="KW-0560">Oxidoreductase</keyword>
<dbReference type="InterPro" id="IPR002579">
    <property type="entry name" value="Met_Sox_Rdtase_MsrB_dom"/>
</dbReference>
<dbReference type="SUPFAM" id="SSF51316">
    <property type="entry name" value="Mss4-like"/>
    <property type="match status" value="1"/>
</dbReference>
<accession>A0AB35HUE1</accession>
<dbReference type="EC" id="1.8.4.12" evidence="2"/>
<dbReference type="Proteomes" id="UP001209730">
    <property type="component" value="Unassembled WGS sequence"/>
</dbReference>
<dbReference type="PANTHER" id="PTHR10173">
    <property type="entry name" value="METHIONINE SULFOXIDE REDUCTASE"/>
    <property type="match status" value="1"/>
</dbReference>
<sequence>MHRWPYFMSLLLALHILPACTQEDEDRDQTMTVAEARANIAAGTNLSAIPQAVWRQLLPEAQYEVLWEKDTERAFTGKWLRHGDPGVYVTAGCRLPVFSSEHKYDSGTGWPSFWDIAYPENVVLKEDYSWGMKRIEVQSACGEHLGHLFKDGPAPTGLRYCINSLALDFVPAVEKAE</sequence>
<evidence type="ECO:0000259" key="6">
    <source>
        <dbReference type="PROSITE" id="PS51790"/>
    </source>
</evidence>
<dbReference type="GO" id="GO:0033743">
    <property type="term" value="F:peptide-methionine (R)-S-oxide reductase activity"/>
    <property type="evidence" value="ECO:0007669"/>
    <property type="project" value="UniProtKB-EC"/>
</dbReference>
<dbReference type="AlphaFoldDB" id="A0AB35HUE1"/>
<dbReference type="RefSeq" id="WP_083421039.1">
    <property type="nucleotide sequence ID" value="NZ_CP130317.1"/>
</dbReference>
<dbReference type="PROSITE" id="PS51790">
    <property type="entry name" value="MSRB"/>
    <property type="match status" value="1"/>
</dbReference>
<comment type="caution">
    <text evidence="7">The sequence shown here is derived from an EMBL/GenBank/DDBJ whole genome shotgun (WGS) entry which is preliminary data.</text>
</comment>